<evidence type="ECO:0000313" key="1">
    <source>
        <dbReference type="EMBL" id="CAD6190726.1"/>
    </source>
</evidence>
<dbReference type="PANTHER" id="PTHR31327">
    <property type="entry name" value="SPERM MEIOSIS PDZ DOMAIN CONTAINING PROTEINS-RELATED"/>
    <property type="match status" value="1"/>
</dbReference>
<evidence type="ECO:0000313" key="2">
    <source>
        <dbReference type="Proteomes" id="UP000835052"/>
    </source>
</evidence>
<dbReference type="OrthoDB" id="5847145at2759"/>
<keyword evidence="2" id="KW-1185">Reference proteome</keyword>
<protein>
    <recommendedName>
        <fullName evidence="3">PDZ domain-containing protein</fullName>
    </recommendedName>
</protein>
<name>A0A8S1H391_9PELO</name>
<dbReference type="PANTHER" id="PTHR31327:SF9">
    <property type="entry name" value="PDZ DOMAIN-CONTAINING PROTEIN"/>
    <property type="match status" value="1"/>
</dbReference>
<sequence>MSLRLKTMTGEPDLVEHQVIKQRILDAFEEKLIPMEHLDIISVQASLKRLEGLSLGTKRFVVSSTHYDSPFQGKLKTGDILLTLNNTTLNDMINHPRDILSKLYEKHMDKYPITFSICRPKRKCKKPPLFPKGFQKTEGFDYESKILFKLRGIKMGLDAKEIDKKVYVYHTVENTLASMTFSVGECIVAVEGEGVASCGQLGKLLKRATDSKGFVICTVETPVEDRMKNYIRVKLGAAKDPASKFVPVRIPEDVQALAKQAVEILKNVKEEPTSIMTVKKTKSKRDKSLVMSEKVVETDILSEWNSCLFVKLPPAKTLESEAAARAALSAMKNQ</sequence>
<proteinExistence type="predicted"/>
<dbReference type="EMBL" id="CAJGYM010000017">
    <property type="protein sequence ID" value="CAD6190726.1"/>
    <property type="molecule type" value="Genomic_DNA"/>
</dbReference>
<dbReference type="AlphaFoldDB" id="A0A8S1H391"/>
<dbReference type="Proteomes" id="UP000835052">
    <property type="component" value="Unassembled WGS sequence"/>
</dbReference>
<comment type="caution">
    <text evidence="1">The sequence shown here is derived from an EMBL/GenBank/DDBJ whole genome shotgun (WGS) entry which is preliminary data.</text>
</comment>
<dbReference type="InterPro" id="IPR040264">
    <property type="entry name" value="T15H9.4-like"/>
</dbReference>
<accession>A0A8S1H391</accession>
<gene>
    <name evidence="1" type="ORF">CAUJ_LOCUS6645</name>
</gene>
<evidence type="ECO:0008006" key="3">
    <source>
        <dbReference type="Google" id="ProtNLM"/>
    </source>
</evidence>
<reference evidence="1" key="1">
    <citation type="submission" date="2020-10" db="EMBL/GenBank/DDBJ databases">
        <authorList>
            <person name="Kikuchi T."/>
        </authorList>
    </citation>
    <scope>NUCLEOTIDE SEQUENCE</scope>
    <source>
        <strain evidence="1">NKZ352</strain>
    </source>
</reference>
<organism evidence="1 2">
    <name type="scientific">Caenorhabditis auriculariae</name>
    <dbReference type="NCBI Taxonomy" id="2777116"/>
    <lineage>
        <taxon>Eukaryota</taxon>
        <taxon>Metazoa</taxon>
        <taxon>Ecdysozoa</taxon>
        <taxon>Nematoda</taxon>
        <taxon>Chromadorea</taxon>
        <taxon>Rhabditida</taxon>
        <taxon>Rhabditina</taxon>
        <taxon>Rhabditomorpha</taxon>
        <taxon>Rhabditoidea</taxon>
        <taxon>Rhabditidae</taxon>
        <taxon>Peloderinae</taxon>
        <taxon>Caenorhabditis</taxon>
    </lineage>
</organism>